<keyword evidence="8 18" id="KW-0418">Kinase</keyword>
<accession>A0A5K7XDU8</accession>
<dbReference type="CDD" id="cd16916">
    <property type="entry name" value="HATPase_CheA-like"/>
    <property type="match status" value="1"/>
</dbReference>
<dbReference type="Gene3D" id="2.30.30.40">
    <property type="entry name" value="SH3 Domains"/>
    <property type="match status" value="1"/>
</dbReference>
<dbReference type="PROSITE" id="PS50109">
    <property type="entry name" value="HIS_KIN"/>
    <property type="match status" value="1"/>
</dbReference>
<dbReference type="InterPro" id="IPR036641">
    <property type="entry name" value="HPT_dom_sf"/>
</dbReference>
<dbReference type="InterPro" id="IPR005467">
    <property type="entry name" value="His_kinase_dom"/>
</dbReference>
<evidence type="ECO:0000256" key="13">
    <source>
        <dbReference type="SAM" id="Coils"/>
    </source>
</evidence>
<keyword evidence="19" id="KW-1185">Reference proteome</keyword>
<dbReference type="EMBL" id="AP021861">
    <property type="protein sequence ID" value="BBO31199.1"/>
    <property type="molecule type" value="Genomic_DNA"/>
</dbReference>
<dbReference type="InterPro" id="IPR004105">
    <property type="entry name" value="CheA-like_dim"/>
</dbReference>
<dbReference type="InterPro" id="IPR003594">
    <property type="entry name" value="HATPase_dom"/>
</dbReference>
<dbReference type="SMART" id="SM00260">
    <property type="entry name" value="CheW"/>
    <property type="match status" value="1"/>
</dbReference>
<dbReference type="PROSITE" id="PS50894">
    <property type="entry name" value="HPT"/>
    <property type="match status" value="2"/>
</dbReference>
<evidence type="ECO:0000256" key="14">
    <source>
        <dbReference type="SAM" id="MobiDB-lite"/>
    </source>
</evidence>
<reference evidence="19" key="1">
    <citation type="submission" date="2019-10" db="EMBL/GenBank/DDBJ databases">
        <title>Lacipirellula parvula gen. nov., sp. nov., representing a lineage of planctomycetes widespread in freshwater anoxic habitats, and description of the family Lacipirellulaceae.</title>
        <authorList>
            <person name="Dedysh S.N."/>
            <person name="Kulichevskaya I.S."/>
            <person name="Beletsky A.V."/>
            <person name="Rakitin A.L."/>
            <person name="Mardanov A.V."/>
            <person name="Ivanova A.A."/>
            <person name="Saltykova V.X."/>
            <person name="Rijpstra W.I.C."/>
            <person name="Sinninghe Damste J.S."/>
            <person name="Ravin N.V."/>
        </authorList>
    </citation>
    <scope>NUCLEOTIDE SEQUENCE [LARGE SCALE GENOMIC DNA]</scope>
    <source>
        <strain evidence="19">PX69</strain>
    </source>
</reference>
<evidence type="ECO:0000256" key="3">
    <source>
        <dbReference type="ARBA" id="ARBA00021495"/>
    </source>
</evidence>
<dbReference type="Pfam" id="PF02518">
    <property type="entry name" value="HATPase_c"/>
    <property type="match status" value="1"/>
</dbReference>
<gene>
    <name evidence="18" type="ORF">PLANPX_0811</name>
</gene>
<evidence type="ECO:0000259" key="15">
    <source>
        <dbReference type="PROSITE" id="PS50109"/>
    </source>
</evidence>
<keyword evidence="9" id="KW-0067">ATP-binding</keyword>
<dbReference type="Pfam" id="PF01584">
    <property type="entry name" value="CheW"/>
    <property type="match status" value="1"/>
</dbReference>
<dbReference type="InterPro" id="IPR036890">
    <property type="entry name" value="HATPase_C_sf"/>
</dbReference>
<comment type="function">
    <text evidence="11">Involved in the transmission of sensory signals from the chemoreceptors to the flagellar motors. CheA is autophosphorylated; it can transfer its phosphate group to either CheB or CheY.</text>
</comment>
<dbReference type="SUPFAM" id="SSF47384">
    <property type="entry name" value="Homodimeric domain of signal transducing histidine kinase"/>
    <property type="match status" value="1"/>
</dbReference>
<evidence type="ECO:0000313" key="19">
    <source>
        <dbReference type="Proteomes" id="UP000326837"/>
    </source>
</evidence>
<feature type="domain" description="HPt" evidence="17">
    <location>
        <begin position="4"/>
        <end position="118"/>
    </location>
</feature>
<keyword evidence="13" id="KW-0175">Coiled coil</keyword>
<dbReference type="Proteomes" id="UP000326837">
    <property type="component" value="Chromosome"/>
</dbReference>
<feature type="domain" description="CheW-like" evidence="16">
    <location>
        <begin position="825"/>
        <end position="968"/>
    </location>
</feature>
<sequence length="981" mass="106080">MSNNDQMMDEILGDFLDESTELLQTLNARLLQLDEFTQIPDASRPAYPCPDLLNEMFRAAHSLKGLSGMLRLDNVNGLTHRMENLLDAARNSELTVTAETVDVFFKAVDRLEGMIEALRAEEEDGGDSQEVIESIERLLAREGVLKELASAAEIERRFAQGMAEAAEATSVVVTEGEIEIDGGVARVSVTQVATLPVIDNSDDPLADVRDDEDIPPKYLAIFLDESELTLDDLSEVLVGGPDVAANEMLLVNCHRIKGSASSIGLHRVARLAHRMEDIVQDCRRQQRPVPGESVDAMLRCADAIRAFTGGLRTGVATDWLSSAYQLLMSSGGAGYADGAACEITLAPCNECGDAHLPLARAAFPRNGQGFVGHVKFESDLPLSELKAILLVDRLRSLGSFCYCHPDEADMVRMNGVACLTFGLSTTESLEEMRRTLTVDGVTEVKLAAVIDLAKACETTAFAVETDRSSDDAVVTSRDLTPSRGPAAEGGSDAGDGESRSSGKSKPVETLRVDIDRLDQLMNLAGQLVINRARFGQIGAKLKGFSTIKSTLNTVASAHRSALRLTSGFDEYYGSQTSPEIDELRMIASQMRDDLESLQHDLGQLTQMRTALNDLSEAVHQLDRVSDGIQNTVMDTRMVPIGPLFMRFKRVVRDLTRTSNKQIELVIMGESTELDKRMIDELGDPLIHLIRNSADHGIESLEARIAAGKNPQGTITLNAFHRGNRIVIQITDDGKGLDAERILAKGIAKGLVKESDAERMTPQQIYQLIWNPGFSTAEKVTEVSGRGMGMDIVLSKVEGLNGAIELRSEPGKGTTFEIKLPLTMAILPSLLTVIDGDVFAIPVESVVEIVRVGASEVGTVHGQRTARVRDRVISVIELNEVFVWNQPAPSELGAAEQSTSDDQTLVIVGVEGSELGLRVDALLGEQDVVIKSLEENFENVGGVAGASILGDGRVSLILDVGSLLAMSQQGQRALEAEEALSV</sequence>
<dbReference type="GO" id="GO:0006935">
    <property type="term" value="P:chemotaxis"/>
    <property type="evidence" value="ECO:0007669"/>
    <property type="project" value="UniProtKB-KW"/>
</dbReference>
<dbReference type="InterPro" id="IPR037006">
    <property type="entry name" value="CheA-like_homodim_sf"/>
</dbReference>
<name>A0A5K7XDU8_9BACT</name>
<dbReference type="GO" id="GO:0000155">
    <property type="term" value="F:phosphorelay sensor kinase activity"/>
    <property type="evidence" value="ECO:0007669"/>
    <property type="project" value="InterPro"/>
</dbReference>
<evidence type="ECO:0000259" key="17">
    <source>
        <dbReference type="PROSITE" id="PS50894"/>
    </source>
</evidence>
<feature type="region of interest" description="Disordered" evidence="14">
    <location>
        <begin position="472"/>
        <end position="507"/>
    </location>
</feature>
<keyword evidence="6" id="KW-0808">Transferase</keyword>
<dbReference type="InterPro" id="IPR036061">
    <property type="entry name" value="CheW-like_dom_sf"/>
</dbReference>
<proteinExistence type="predicted"/>
<dbReference type="SUPFAM" id="SSF50341">
    <property type="entry name" value="CheW-like"/>
    <property type="match status" value="1"/>
</dbReference>
<dbReference type="Gene3D" id="1.20.120.160">
    <property type="entry name" value="HPT domain"/>
    <property type="match status" value="2"/>
</dbReference>
<dbReference type="EC" id="2.7.13.3" evidence="2"/>
<dbReference type="AlphaFoldDB" id="A0A5K7XDU8"/>
<dbReference type="PANTHER" id="PTHR43395">
    <property type="entry name" value="SENSOR HISTIDINE KINASE CHEA"/>
    <property type="match status" value="1"/>
</dbReference>
<evidence type="ECO:0000259" key="16">
    <source>
        <dbReference type="PROSITE" id="PS50851"/>
    </source>
</evidence>
<feature type="modified residue" description="Phosphohistidine" evidence="12">
    <location>
        <position position="61"/>
    </location>
</feature>
<dbReference type="Gene3D" id="3.30.565.10">
    <property type="entry name" value="Histidine kinase-like ATPase, C-terminal domain"/>
    <property type="match status" value="1"/>
</dbReference>
<dbReference type="CDD" id="cd00731">
    <property type="entry name" value="CheA_reg"/>
    <property type="match status" value="1"/>
</dbReference>
<keyword evidence="4" id="KW-0145">Chemotaxis</keyword>
<evidence type="ECO:0000256" key="6">
    <source>
        <dbReference type="ARBA" id="ARBA00022679"/>
    </source>
</evidence>
<dbReference type="KEGG" id="lpav:PLANPX_0811"/>
<dbReference type="SUPFAM" id="SSF47226">
    <property type="entry name" value="Histidine-containing phosphotransfer domain, HPT domain"/>
    <property type="match status" value="2"/>
</dbReference>
<evidence type="ECO:0000256" key="9">
    <source>
        <dbReference type="ARBA" id="ARBA00022840"/>
    </source>
</evidence>
<keyword evidence="5 12" id="KW-0597">Phosphoprotein</keyword>
<evidence type="ECO:0000313" key="18">
    <source>
        <dbReference type="EMBL" id="BBO31199.1"/>
    </source>
</evidence>
<dbReference type="SMART" id="SM00387">
    <property type="entry name" value="HATPase_c"/>
    <property type="match status" value="1"/>
</dbReference>
<comment type="catalytic activity">
    <reaction evidence="1">
        <text>ATP + protein L-histidine = ADP + protein N-phospho-L-histidine.</text>
        <dbReference type="EC" id="2.7.13.3"/>
    </reaction>
</comment>
<dbReference type="Pfam" id="PF02895">
    <property type="entry name" value="H-kinase_dim"/>
    <property type="match status" value="1"/>
</dbReference>
<keyword evidence="10" id="KW-0902">Two-component regulatory system</keyword>
<dbReference type="FunFam" id="3.30.565.10:FF:000016">
    <property type="entry name" value="Chemotaxis protein CheA, putative"/>
    <property type="match status" value="1"/>
</dbReference>
<protein>
    <recommendedName>
        <fullName evidence="3">Chemotaxis protein CheA</fullName>
        <ecNumber evidence="2">2.7.13.3</ecNumber>
    </recommendedName>
</protein>
<evidence type="ECO:0000256" key="12">
    <source>
        <dbReference type="PROSITE-ProRule" id="PRU00110"/>
    </source>
</evidence>
<evidence type="ECO:0000256" key="7">
    <source>
        <dbReference type="ARBA" id="ARBA00022741"/>
    </source>
</evidence>
<organism evidence="18 19">
    <name type="scientific">Lacipirellula parvula</name>
    <dbReference type="NCBI Taxonomy" id="2650471"/>
    <lineage>
        <taxon>Bacteria</taxon>
        <taxon>Pseudomonadati</taxon>
        <taxon>Planctomycetota</taxon>
        <taxon>Planctomycetia</taxon>
        <taxon>Pirellulales</taxon>
        <taxon>Lacipirellulaceae</taxon>
        <taxon>Lacipirellula</taxon>
    </lineage>
</organism>
<dbReference type="GO" id="GO:0005524">
    <property type="term" value="F:ATP binding"/>
    <property type="evidence" value="ECO:0007669"/>
    <property type="project" value="UniProtKB-KW"/>
</dbReference>
<dbReference type="SMART" id="SM01231">
    <property type="entry name" value="H-kinase_dim"/>
    <property type="match status" value="1"/>
</dbReference>
<evidence type="ECO:0000256" key="10">
    <source>
        <dbReference type="ARBA" id="ARBA00023012"/>
    </source>
</evidence>
<evidence type="ECO:0000256" key="4">
    <source>
        <dbReference type="ARBA" id="ARBA00022500"/>
    </source>
</evidence>
<dbReference type="InterPro" id="IPR051315">
    <property type="entry name" value="Bact_Chemotaxis_CheA"/>
</dbReference>
<dbReference type="Pfam" id="PF01627">
    <property type="entry name" value="Hpt"/>
    <property type="match status" value="2"/>
</dbReference>
<evidence type="ECO:0000256" key="1">
    <source>
        <dbReference type="ARBA" id="ARBA00000085"/>
    </source>
</evidence>
<feature type="domain" description="HPt" evidence="17">
    <location>
        <begin position="211"/>
        <end position="311"/>
    </location>
</feature>
<evidence type="ECO:0000256" key="8">
    <source>
        <dbReference type="ARBA" id="ARBA00022777"/>
    </source>
</evidence>
<dbReference type="SMART" id="SM00073">
    <property type="entry name" value="HPT"/>
    <property type="match status" value="2"/>
</dbReference>
<dbReference type="Gene3D" id="1.10.287.560">
    <property type="entry name" value="Histidine kinase CheA-like, homodimeric domain"/>
    <property type="match status" value="1"/>
</dbReference>
<dbReference type="InterPro" id="IPR036097">
    <property type="entry name" value="HisK_dim/P_sf"/>
</dbReference>
<dbReference type="PROSITE" id="PS50851">
    <property type="entry name" value="CHEW"/>
    <property type="match status" value="1"/>
</dbReference>
<dbReference type="PANTHER" id="PTHR43395:SF10">
    <property type="entry name" value="CHEMOTAXIS PROTEIN CHEA"/>
    <property type="match status" value="1"/>
</dbReference>
<feature type="modified residue" description="Phosphohistidine" evidence="12">
    <location>
        <position position="254"/>
    </location>
</feature>
<evidence type="ECO:0000256" key="11">
    <source>
        <dbReference type="ARBA" id="ARBA00035100"/>
    </source>
</evidence>
<feature type="compositionally biased region" description="Basic and acidic residues" evidence="14">
    <location>
        <begin position="496"/>
        <end position="507"/>
    </location>
</feature>
<evidence type="ECO:0000256" key="2">
    <source>
        <dbReference type="ARBA" id="ARBA00012438"/>
    </source>
</evidence>
<dbReference type="CDD" id="cd00088">
    <property type="entry name" value="HPT"/>
    <property type="match status" value="2"/>
</dbReference>
<keyword evidence="7" id="KW-0547">Nucleotide-binding</keyword>
<dbReference type="RefSeq" id="WP_152097381.1">
    <property type="nucleotide sequence ID" value="NZ_AP021861.1"/>
</dbReference>
<dbReference type="PRINTS" id="PR00344">
    <property type="entry name" value="BCTRLSENSOR"/>
</dbReference>
<dbReference type="InterPro" id="IPR004358">
    <property type="entry name" value="Sig_transdc_His_kin-like_C"/>
</dbReference>
<dbReference type="InterPro" id="IPR002545">
    <property type="entry name" value="CheW-lke_dom"/>
</dbReference>
<dbReference type="SUPFAM" id="SSF55874">
    <property type="entry name" value="ATPase domain of HSP90 chaperone/DNA topoisomerase II/histidine kinase"/>
    <property type="match status" value="1"/>
</dbReference>
<dbReference type="GO" id="GO:0005737">
    <property type="term" value="C:cytoplasm"/>
    <property type="evidence" value="ECO:0007669"/>
    <property type="project" value="InterPro"/>
</dbReference>
<evidence type="ECO:0000256" key="5">
    <source>
        <dbReference type="ARBA" id="ARBA00022553"/>
    </source>
</evidence>
<dbReference type="InterPro" id="IPR008207">
    <property type="entry name" value="Sig_transdc_His_kin_Hpt_dom"/>
</dbReference>
<feature type="coiled-coil region" evidence="13">
    <location>
        <begin position="580"/>
        <end position="607"/>
    </location>
</feature>
<feature type="domain" description="Histidine kinase" evidence="15">
    <location>
        <begin position="585"/>
        <end position="823"/>
    </location>
</feature>